<protein>
    <recommendedName>
        <fullName evidence="4">DoxX protein</fullName>
    </recommendedName>
</protein>
<evidence type="ECO:0000256" key="1">
    <source>
        <dbReference type="SAM" id="Phobius"/>
    </source>
</evidence>
<dbReference type="OrthoDB" id="669592at2"/>
<keyword evidence="3" id="KW-1185">Reference proteome</keyword>
<name>A0A1I5XQ72_9BACT</name>
<reference evidence="2 3" key="1">
    <citation type="submission" date="2016-10" db="EMBL/GenBank/DDBJ databases">
        <authorList>
            <person name="de Groot N.N."/>
        </authorList>
    </citation>
    <scope>NUCLEOTIDE SEQUENCE [LARGE SCALE GENOMIC DNA]</scope>
    <source>
        <strain evidence="2 3">DSM 28286</strain>
    </source>
</reference>
<dbReference type="Proteomes" id="UP000199031">
    <property type="component" value="Unassembled WGS sequence"/>
</dbReference>
<evidence type="ECO:0008006" key="4">
    <source>
        <dbReference type="Google" id="ProtNLM"/>
    </source>
</evidence>
<evidence type="ECO:0000313" key="2">
    <source>
        <dbReference type="EMBL" id="SFQ34102.1"/>
    </source>
</evidence>
<feature type="transmembrane region" description="Helical" evidence="1">
    <location>
        <begin position="50"/>
        <end position="70"/>
    </location>
</feature>
<sequence length="270" mass="30558">MKDGTAQKIYYTLRIACAMCFIGHGSFGIITKEVWCNYFGVFGIARDASYMLMPYVGIMDICMGLLILFYPLRVVFGWLVIWGFITASLRPLSGEPFAEFIERAGNYGAPLALLLLTFKGNNNFKSWFKTVGINDVQSNPAVIKRVYIALRIIVFLLLLGHGWLNLIEKKSLLNQYASLGFSNTVRVAHIVGSLEILAACISLIKPLHSVLLIFFIWKMLSELFYPQWEVFEFIERGGSYGAILALWFITKPSSRYYFNNKQHAGVSAML</sequence>
<feature type="transmembrane region" description="Helical" evidence="1">
    <location>
        <begin position="142"/>
        <end position="164"/>
    </location>
</feature>
<accession>A0A1I5XQ72</accession>
<keyword evidence="1" id="KW-0472">Membrane</keyword>
<keyword evidence="1" id="KW-1133">Transmembrane helix</keyword>
<dbReference type="EMBL" id="FOXQ01000009">
    <property type="protein sequence ID" value="SFQ34102.1"/>
    <property type="molecule type" value="Genomic_DNA"/>
</dbReference>
<dbReference type="AlphaFoldDB" id="A0A1I5XQ72"/>
<organism evidence="2 3">
    <name type="scientific">Parafilimonas terrae</name>
    <dbReference type="NCBI Taxonomy" id="1465490"/>
    <lineage>
        <taxon>Bacteria</taxon>
        <taxon>Pseudomonadati</taxon>
        <taxon>Bacteroidota</taxon>
        <taxon>Chitinophagia</taxon>
        <taxon>Chitinophagales</taxon>
        <taxon>Chitinophagaceae</taxon>
        <taxon>Parafilimonas</taxon>
    </lineage>
</organism>
<keyword evidence="1" id="KW-0812">Transmembrane</keyword>
<feature type="transmembrane region" description="Helical" evidence="1">
    <location>
        <begin position="12"/>
        <end position="30"/>
    </location>
</feature>
<dbReference type="RefSeq" id="WP_090660071.1">
    <property type="nucleotide sequence ID" value="NZ_FOXQ01000009.1"/>
</dbReference>
<dbReference type="STRING" id="1465490.SAMN05444277_109104"/>
<proteinExistence type="predicted"/>
<gene>
    <name evidence="2" type="ORF">SAMN05444277_109104</name>
</gene>
<evidence type="ECO:0000313" key="3">
    <source>
        <dbReference type="Proteomes" id="UP000199031"/>
    </source>
</evidence>
<feature type="transmembrane region" description="Helical" evidence="1">
    <location>
        <begin position="196"/>
        <end position="217"/>
    </location>
</feature>